<feature type="chain" id="PRO_5037134471" evidence="2">
    <location>
        <begin position="31"/>
        <end position="509"/>
    </location>
</feature>
<proteinExistence type="predicted"/>
<evidence type="ECO:0000256" key="1">
    <source>
        <dbReference type="SAM" id="MobiDB-lite"/>
    </source>
</evidence>
<feature type="region of interest" description="Disordered" evidence="1">
    <location>
        <begin position="130"/>
        <end position="167"/>
    </location>
</feature>
<keyword evidence="3" id="KW-1185">Reference proteome</keyword>
<evidence type="ECO:0000256" key="2">
    <source>
        <dbReference type="SAM" id="SignalP"/>
    </source>
</evidence>
<evidence type="ECO:0000313" key="3">
    <source>
        <dbReference type="Proteomes" id="UP000887572"/>
    </source>
</evidence>
<dbReference type="Proteomes" id="UP000887572">
    <property type="component" value="Unplaced"/>
</dbReference>
<keyword evidence="2" id="KW-0732">Signal</keyword>
<name>A0A914HGE0_GLORO</name>
<dbReference type="WBParaSite" id="Gr19_v10_g17258.t1">
    <property type="protein sequence ID" value="Gr19_v10_g17258.t1"/>
    <property type="gene ID" value="Gr19_v10_g17258"/>
</dbReference>
<feature type="region of interest" description="Disordered" evidence="1">
    <location>
        <begin position="318"/>
        <end position="354"/>
    </location>
</feature>
<organism evidence="3 4">
    <name type="scientific">Globodera rostochiensis</name>
    <name type="common">Golden nematode worm</name>
    <name type="synonym">Heterodera rostochiensis</name>
    <dbReference type="NCBI Taxonomy" id="31243"/>
    <lineage>
        <taxon>Eukaryota</taxon>
        <taxon>Metazoa</taxon>
        <taxon>Ecdysozoa</taxon>
        <taxon>Nematoda</taxon>
        <taxon>Chromadorea</taxon>
        <taxon>Rhabditida</taxon>
        <taxon>Tylenchina</taxon>
        <taxon>Tylenchomorpha</taxon>
        <taxon>Tylenchoidea</taxon>
        <taxon>Heteroderidae</taxon>
        <taxon>Heteroderinae</taxon>
        <taxon>Globodera</taxon>
    </lineage>
</organism>
<sequence length="509" mass="56638">MMAVTVLATLASTVRLRFPLFLIFSLSSFALPSPASDVRSTPFPNNKNIILNDFDTLSNNTDHLFVNASSPEPELLCADGKGPLLEGEERIFPCAGDCPGGFDCEFPFGREKGGICCPNLSELYRLYTERSGEEEEEGTEKEEKLRVEKKSNTLRKEGPKSVKPKDMGGVDAMALLEQHYGEGIARARPTSPHTVAKPSPEATDNLLKSQQDFVWRPRSAQHASKTFTAQSKRNMDTSGEEYSCRRQKLELFCEDRRRQTQFVLRWYAKDRVCVSYPWGYCSGKPVASDPTIRTREECELLCSDPLDFRNRNVRLGEERRVGGGGGERNAGGDGATPVDLSKPEETFETVPSAAADEKFTESVRGEGEAPFVAVAGAQNVEASAPETNPSASSAEFSEFLATEQRRQPKKRCLKVSPYRSMCPDGMPSQFTLRWHFRDDACFAYPYGYCHGESVMEEEPIKTEQECLKTCAVGEQSQHQMTPEDPILKKLFGPSGQTSIVQRKTPKGRE</sequence>
<evidence type="ECO:0000313" key="4">
    <source>
        <dbReference type="WBParaSite" id="Gr19_v10_g17258.t1"/>
    </source>
</evidence>
<feature type="signal peptide" evidence="2">
    <location>
        <begin position="1"/>
        <end position="30"/>
    </location>
</feature>
<dbReference type="AlphaFoldDB" id="A0A914HGE0"/>
<reference evidence="4" key="1">
    <citation type="submission" date="2022-11" db="UniProtKB">
        <authorList>
            <consortium name="WormBaseParasite"/>
        </authorList>
    </citation>
    <scope>IDENTIFICATION</scope>
</reference>
<accession>A0A914HGE0</accession>
<feature type="compositionally biased region" description="Basic and acidic residues" evidence="1">
    <location>
        <begin position="141"/>
        <end position="167"/>
    </location>
</feature>
<feature type="compositionally biased region" description="Gly residues" evidence="1">
    <location>
        <begin position="322"/>
        <end position="334"/>
    </location>
</feature>
<protein>
    <submittedName>
        <fullName evidence="4">BPTI/Kunitz inhibitor domain-containing protein</fullName>
    </submittedName>
</protein>
<feature type="region of interest" description="Disordered" evidence="1">
    <location>
        <begin position="488"/>
        <end position="509"/>
    </location>
</feature>